<dbReference type="Pfam" id="PF08477">
    <property type="entry name" value="Roc"/>
    <property type="match status" value="1"/>
</dbReference>
<evidence type="ECO:0000313" key="3">
    <source>
        <dbReference type="Proteomes" id="UP000494165"/>
    </source>
</evidence>
<dbReference type="AlphaFoldDB" id="A0A8S1DP33"/>
<name>A0A8S1DP33_9INSE</name>
<dbReference type="SMART" id="SM00175">
    <property type="entry name" value="RAB"/>
    <property type="match status" value="1"/>
</dbReference>
<dbReference type="Gene3D" id="3.40.50.300">
    <property type="entry name" value="P-loop containing nucleotide triphosphate hydrolases"/>
    <property type="match status" value="1"/>
</dbReference>
<dbReference type="PANTHER" id="PTHR14932">
    <property type="entry name" value="RAS GTPASE-RELATED"/>
    <property type="match status" value="1"/>
</dbReference>
<feature type="compositionally biased region" description="Basic and acidic residues" evidence="1">
    <location>
        <begin position="404"/>
        <end position="415"/>
    </location>
</feature>
<dbReference type="EMBL" id="CADEPI010000256">
    <property type="protein sequence ID" value="CAB3382053.1"/>
    <property type="molecule type" value="Genomic_DNA"/>
</dbReference>
<evidence type="ECO:0008006" key="4">
    <source>
        <dbReference type="Google" id="ProtNLM"/>
    </source>
</evidence>
<dbReference type="InterPro" id="IPR027417">
    <property type="entry name" value="P-loop_NTPase"/>
</dbReference>
<gene>
    <name evidence="2" type="ORF">CLODIP_2_CD13183</name>
</gene>
<feature type="region of interest" description="Disordered" evidence="1">
    <location>
        <begin position="363"/>
        <end position="519"/>
    </location>
</feature>
<proteinExistence type="predicted"/>
<dbReference type="GO" id="GO:0005634">
    <property type="term" value="C:nucleus"/>
    <property type="evidence" value="ECO:0007669"/>
    <property type="project" value="TreeGrafter"/>
</dbReference>
<dbReference type="GO" id="GO:0005829">
    <property type="term" value="C:cytosol"/>
    <property type="evidence" value="ECO:0007669"/>
    <property type="project" value="TreeGrafter"/>
</dbReference>
<protein>
    <recommendedName>
        <fullName evidence="4">Rab-like protein 6</fullName>
    </recommendedName>
</protein>
<dbReference type="Proteomes" id="UP000494165">
    <property type="component" value="Unassembled WGS sequence"/>
</dbReference>
<evidence type="ECO:0000313" key="2">
    <source>
        <dbReference type="EMBL" id="CAB3382053.1"/>
    </source>
</evidence>
<dbReference type="SUPFAM" id="SSF52540">
    <property type="entry name" value="P-loop containing nucleoside triphosphate hydrolases"/>
    <property type="match status" value="1"/>
</dbReference>
<dbReference type="OrthoDB" id="207081at2759"/>
<reference evidence="2 3" key="1">
    <citation type="submission" date="2020-04" db="EMBL/GenBank/DDBJ databases">
        <authorList>
            <person name="Alioto T."/>
            <person name="Alioto T."/>
            <person name="Gomez Garrido J."/>
        </authorList>
    </citation>
    <scope>NUCLEOTIDE SEQUENCE [LARGE SCALE GENOMIC DNA]</scope>
</reference>
<comment type="caution">
    <text evidence="2">The sequence shown here is derived from an EMBL/GenBank/DDBJ whole genome shotgun (WGS) entry which is preliminary data.</text>
</comment>
<keyword evidence="3" id="KW-1185">Reference proteome</keyword>
<evidence type="ECO:0000256" key="1">
    <source>
        <dbReference type="SAM" id="MobiDB-lite"/>
    </source>
</evidence>
<dbReference type="PANTHER" id="PTHR14932:SF1">
    <property type="entry name" value="RAB-LIKE PROTEIN 6"/>
    <property type="match status" value="1"/>
</dbReference>
<dbReference type="PROSITE" id="PS51419">
    <property type="entry name" value="RAB"/>
    <property type="match status" value="1"/>
</dbReference>
<accession>A0A8S1DP33</accession>
<dbReference type="GO" id="GO:0005525">
    <property type="term" value="F:GTP binding"/>
    <property type="evidence" value="ECO:0007669"/>
    <property type="project" value="InterPro"/>
</dbReference>
<sequence>MFSALKRLTTGSGPKVEAAAGNNGVTPMASSLQKKFSKGVQYNMKIVIRGDRGVGKTCLWLRLQGKAFKEDYEASEEIAVADIQWSYKATDDVVKVEVWDVVDRGRKRPPPEGLKLSCDESAAPEGVALDAEFVDVYKGTNGVLFVLDMTKAWTFDYVQRELPRVPGHIPVLILSNRCDMQHHRTVAAEVVAGFAEMQERVAPVRCAEASMRNGFGLRYLHKFLNIPFLQLQKESLLQQLNTNERETQLTLHELDLYQETNLDNSYDRFSEKLNAQRRQQAEAAGVVGAAPQPLNTQPIPEAVVPPVKKASSVAAVSKIETAATAAIGTVSSVEEFVPDGAVLDNSFLDDLDATSAAAPANLKGGAEESDSEAEVVGGNPLVAGFQDDIDEEEDFGTRPESSSEDLRLPEVKDCEENNEFQIPPGKIDIREDWLIPGKARRSSPEGREEADDTPEANSPVSLKAEKVEKPKKSKEKKEKGEKKKSKEKKKKQRKERDELEEFLNGTAGPSPNEESYEAL</sequence>
<dbReference type="PRINTS" id="PR00449">
    <property type="entry name" value="RASTRNSFRMNG"/>
</dbReference>
<feature type="compositionally biased region" description="Basic and acidic residues" evidence="1">
    <location>
        <begin position="463"/>
        <end position="481"/>
    </location>
</feature>
<organism evidence="2 3">
    <name type="scientific">Cloeon dipterum</name>
    <dbReference type="NCBI Taxonomy" id="197152"/>
    <lineage>
        <taxon>Eukaryota</taxon>
        <taxon>Metazoa</taxon>
        <taxon>Ecdysozoa</taxon>
        <taxon>Arthropoda</taxon>
        <taxon>Hexapoda</taxon>
        <taxon>Insecta</taxon>
        <taxon>Pterygota</taxon>
        <taxon>Palaeoptera</taxon>
        <taxon>Ephemeroptera</taxon>
        <taxon>Pisciforma</taxon>
        <taxon>Baetidae</taxon>
        <taxon>Cloeon</taxon>
    </lineage>
</organism>
<dbReference type="InterPro" id="IPR040385">
    <property type="entry name" value="RABL6"/>
</dbReference>
<feature type="compositionally biased region" description="Basic residues" evidence="1">
    <location>
        <begin position="482"/>
        <end position="493"/>
    </location>
</feature>